<keyword evidence="2" id="KW-1185">Reference proteome</keyword>
<organism evidence="1 2">
    <name type="scientific">Leptospira paudalimensis</name>
    <dbReference type="NCBI Taxonomy" id="2950024"/>
    <lineage>
        <taxon>Bacteria</taxon>
        <taxon>Pseudomonadati</taxon>
        <taxon>Spirochaetota</taxon>
        <taxon>Spirochaetia</taxon>
        <taxon>Leptospirales</taxon>
        <taxon>Leptospiraceae</taxon>
        <taxon>Leptospira</taxon>
    </lineage>
</organism>
<name>A0ABT3MA99_9LEPT</name>
<reference evidence="1 2" key="1">
    <citation type="submission" date="2022-06" db="EMBL/GenBank/DDBJ databases">
        <title>Leptospira isolates from biofilms formed at urban environments.</title>
        <authorList>
            <person name="Ribeiro P.S."/>
            <person name="Sousa T."/>
            <person name="Carvalho N."/>
            <person name="Aburjaile F."/>
            <person name="Neves F."/>
            <person name="Oliveira D."/>
            <person name="Blanco L."/>
            <person name="Lima J."/>
            <person name="Costa F."/>
            <person name="Brenig B."/>
            <person name="Soares S."/>
            <person name="Ramos R."/>
            <person name="Goes-Neto A."/>
            <person name="Matiuzzi M."/>
            <person name="Azevedo V."/>
            <person name="Ristow P."/>
        </authorList>
    </citation>
    <scope>NUCLEOTIDE SEQUENCE [LARGE SCALE GENOMIC DNA]</scope>
    <source>
        <strain evidence="1 2">VSF14</strain>
    </source>
</reference>
<accession>A0ABT3MA99</accession>
<dbReference type="Proteomes" id="UP001208794">
    <property type="component" value="Unassembled WGS sequence"/>
</dbReference>
<sequence length="318" mass="37815">MKDFTLMFLKLTILFLSILISNCDFSKRLVKNDVDAKFVYYNLDCILLKEETLNCKVLYDLEHEQFNNLSLNEAEIILLLYNILFQVSFYGKELGFEYGKITKWELRLNTLKNNPVDSFEIQLLKSVELTNIQGFSYHLAINKPFPLQDAIDTFQNIESRYNKIQNPVRKPVIDAKINLAFKYKIQSFIRQSAYYNNRYRYVSNQIFNECKTGTIDISKKENIIYTEINIKDKTSNFNYMDEITPKEKKESSRFIKFQSYPSEIIIDSNEESERIIIKEEIQYSNLLISIESNFPKKHKDCYIKKLDNFIFELFNQKD</sequence>
<evidence type="ECO:0008006" key="3">
    <source>
        <dbReference type="Google" id="ProtNLM"/>
    </source>
</evidence>
<protein>
    <recommendedName>
        <fullName evidence="3">Lipoprotein</fullName>
    </recommendedName>
</protein>
<dbReference type="EMBL" id="JAMQPR010000001">
    <property type="protein sequence ID" value="MCW7505312.1"/>
    <property type="molecule type" value="Genomic_DNA"/>
</dbReference>
<comment type="caution">
    <text evidence="1">The sequence shown here is derived from an EMBL/GenBank/DDBJ whole genome shotgun (WGS) entry which is preliminary data.</text>
</comment>
<proteinExistence type="predicted"/>
<gene>
    <name evidence="1" type="ORF">ND855_14370</name>
</gene>
<evidence type="ECO:0000313" key="2">
    <source>
        <dbReference type="Proteomes" id="UP001208794"/>
    </source>
</evidence>
<dbReference type="RefSeq" id="WP_265358898.1">
    <property type="nucleotide sequence ID" value="NZ_JAMQPR010000001.1"/>
</dbReference>
<evidence type="ECO:0000313" key="1">
    <source>
        <dbReference type="EMBL" id="MCW7505312.1"/>
    </source>
</evidence>